<gene>
    <name evidence="1" type="ORF">A3G31_04000</name>
</gene>
<reference evidence="1 2" key="1">
    <citation type="journal article" date="2016" name="Nat. Commun.">
        <title>Thousands of microbial genomes shed light on interconnected biogeochemical processes in an aquifer system.</title>
        <authorList>
            <person name="Anantharaman K."/>
            <person name="Brown C.T."/>
            <person name="Hug L.A."/>
            <person name="Sharon I."/>
            <person name="Castelle C.J."/>
            <person name="Probst A.J."/>
            <person name="Thomas B.C."/>
            <person name="Singh A."/>
            <person name="Wilkins M.J."/>
            <person name="Karaoz U."/>
            <person name="Brodie E.L."/>
            <person name="Williams K.H."/>
            <person name="Hubbard S.S."/>
            <person name="Banfield J.F."/>
        </authorList>
    </citation>
    <scope>NUCLEOTIDE SEQUENCE [LARGE SCALE GENOMIC DNA]</scope>
</reference>
<dbReference type="AlphaFoldDB" id="A0A1F7SKI2"/>
<comment type="caution">
    <text evidence="1">The sequence shown here is derived from an EMBL/GenBank/DDBJ whole genome shotgun (WGS) entry which is preliminary data.</text>
</comment>
<organism evidence="1 2">
    <name type="scientific">Candidatus Schekmanbacteria bacterium RIFCSPLOWO2_12_FULL_38_15</name>
    <dbReference type="NCBI Taxonomy" id="1817883"/>
    <lineage>
        <taxon>Bacteria</taxon>
        <taxon>Candidatus Schekmaniibacteriota</taxon>
    </lineage>
</organism>
<proteinExistence type="predicted"/>
<dbReference type="STRING" id="1817883.A3G31_04000"/>
<dbReference type="Proteomes" id="UP000178082">
    <property type="component" value="Unassembled WGS sequence"/>
</dbReference>
<sequence>MKTKSNVRDLTKEEIDSFLKGQKVGTLALTDGKTAYAIPLAYSYDEGVVYLTLGGGGRKAGYIEENKDVCFSVHWLPSDYGSGGNSWKSVICDGELVRITNPEGITKAIRVLEKHMGRPANALDNILTMTLKKPMESSFWSVKIKKAGGRGVENFKEEFSE</sequence>
<dbReference type="SUPFAM" id="SSF50475">
    <property type="entry name" value="FMN-binding split barrel"/>
    <property type="match status" value="1"/>
</dbReference>
<evidence type="ECO:0000313" key="1">
    <source>
        <dbReference type="EMBL" id="OGL54265.1"/>
    </source>
</evidence>
<evidence type="ECO:0008006" key="3">
    <source>
        <dbReference type="Google" id="ProtNLM"/>
    </source>
</evidence>
<dbReference type="Pfam" id="PF12900">
    <property type="entry name" value="Pyridox_ox_2"/>
    <property type="match status" value="1"/>
</dbReference>
<dbReference type="Gene3D" id="2.30.110.10">
    <property type="entry name" value="Electron Transport, Fmn-binding Protein, Chain A"/>
    <property type="match status" value="1"/>
</dbReference>
<dbReference type="InterPro" id="IPR024747">
    <property type="entry name" value="Pyridox_Oxase-rel"/>
</dbReference>
<dbReference type="EMBL" id="MGDI01000015">
    <property type="protein sequence ID" value="OGL54265.1"/>
    <property type="molecule type" value="Genomic_DNA"/>
</dbReference>
<name>A0A1F7SKI2_9BACT</name>
<evidence type="ECO:0000313" key="2">
    <source>
        <dbReference type="Proteomes" id="UP000178082"/>
    </source>
</evidence>
<dbReference type="InterPro" id="IPR012349">
    <property type="entry name" value="Split_barrel_FMN-bd"/>
</dbReference>
<accession>A0A1F7SKI2</accession>
<protein>
    <recommendedName>
        <fullName evidence="3">Pyridoxamine 5'-phosphate oxidase putative domain-containing protein</fullName>
    </recommendedName>
</protein>